<gene>
    <name evidence="2" type="ORF">SAMN05421811_103640</name>
</gene>
<dbReference type="AlphaFoldDB" id="A0A1I0FWG5"/>
<keyword evidence="3" id="KW-1185">Reference proteome</keyword>
<dbReference type="EMBL" id="FOHX01000003">
    <property type="protein sequence ID" value="SET62599.1"/>
    <property type="molecule type" value="Genomic_DNA"/>
</dbReference>
<feature type="region of interest" description="Disordered" evidence="1">
    <location>
        <begin position="1"/>
        <end position="20"/>
    </location>
</feature>
<evidence type="ECO:0000313" key="3">
    <source>
        <dbReference type="Proteomes" id="UP000199361"/>
    </source>
</evidence>
<dbReference type="RefSeq" id="WP_177240615.1">
    <property type="nucleotide sequence ID" value="NZ_FOHX01000003.1"/>
</dbReference>
<feature type="compositionally biased region" description="Polar residues" evidence="1">
    <location>
        <begin position="1"/>
        <end position="10"/>
    </location>
</feature>
<protein>
    <recommendedName>
        <fullName evidence="4">Tetratricopeptide repeat-containing protein</fullName>
    </recommendedName>
</protein>
<name>A0A1I0FWG5_9ACTN</name>
<organism evidence="2 3">
    <name type="scientific">Nonomuraea wenchangensis</name>
    <dbReference type="NCBI Taxonomy" id="568860"/>
    <lineage>
        <taxon>Bacteria</taxon>
        <taxon>Bacillati</taxon>
        <taxon>Actinomycetota</taxon>
        <taxon>Actinomycetes</taxon>
        <taxon>Streptosporangiales</taxon>
        <taxon>Streptosporangiaceae</taxon>
        <taxon>Nonomuraea</taxon>
    </lineage>
</organism>
<evidence type="ECO:0008006" key="4">
    <source>
        <dbReference type="Google" id="ProtNLM"/>
    </source>
</evidence>
<evidence type="ECO:0000256" key="1">
    <source>
        <dbReference type="SAM" id="MobiDB-lite"/>
    </source>
</evidence>
<evidence type="ECO:0000313" key="2">
    <source>
        <dbReference type="EMBL" id="SET62599.1"/>
    </source>
</evidence>
<proteinExistence type="predicted"/>
<dbReference type="Proteomes" id="UP000199361">
    <property type="component" value="Unassembled WGS sequence"/>
</dbReference>
<accession>A0A1I0FWG5</accession>
<sequence>MTAAGQQALTSIDGDGDGDGDGDHKRIAVIYADIAQAQLQIGDIPTGVTYARRALDAAQRTESTWGLQHLGNVEKTLTGQRDPAARELLGDLISTRRALGSSPA</sequence>
<reference evidence="2 3" key="1">
    <citation type="submission" date="2016-10" db="EMBL/GenBank/DDBJ databases">
        <authorList>
            <person name="de Groot N.N."/>
        </authorList>
    </citation>
    <scope>NUCLEOTIDE SEQUENCE [LARGE SCALE GENOMIC DNA]</scope>
    <source>
        <strain evidence="2 3">CGMCC 4.5598</strain>
    </source>
</reference>